<organism evidence="5 6">
    <name type="scientific">Penicillium cosmopolitanum</name>
    <dbReference type="NCBI Taxonomy" id="1131564"/>
    <lineage>
        <taxon>Eukaryota</taxon>
        <taxon>Fungi</taxon>
        <taxon>Dikarya</taxon>
        <taxon>Ascomycota</taxon>
        <taxon>Pezizomycotina</taxon>
        <taxon>Eurotiomycetes</taxon>
        <taxon>Eurotiomycetidae</taxon>
        <taxon>Eurotiales</taxon>
        <taxon>Aspergillaceae</taxon>
        <taxon>Penicillium</taxon>
    </lineage>
</organism>
<dbReference type="InterPro" id="IPR003256">
    <property type="entry name" value="Ribosomal_uL24"/>
</dbReference>
<dbReference type="AlphaFoldDB" id="A0A9W9W8M3"/>
<dbReference type="InterPro" id="IPR014722">
    <property type="entry name" value="Rib_uL2_dom2"/>
</dbReference>
<feature type="compositionally biased region" description="Basic residues" evidence="4">
    <location>
        <begin position="392"/>
        <end position="401"/>
    </location>
</feature>
<dbReference type="GO" id="GO:0006412">
    <property type="term" value="P:translation"/>
    <property type="evidence" value="ECO:0007669"/>
    <property type="project" value="InterPro"/>
</dbReference>
<keyword evidence="3" id="KW-0687">Ribonucleoprotein</keyword>
<dbReference type="GO" id="GO:0003735">
    <property type="term" value="F:structural constituent of ribosome"/>
    <property type="evidence" value="ECO:0007669"/>
    <property type="project" value="InterPro"/>
</dbReference>
<dbReference type="EMBL" id="JAPZBU010000004">
    <property type="protein sequence ID" value="KAJ5408378.1"/>
    <property type="molecule type" value="Genomic_DNA"/>
</dbReference>
<comment type="caution">
    <text evidence="5">The sequence shown here is derived from an EMBL/GenBank/DDBJ whole genome shotgun (WGS) entry which is preliminary data.</text>
</comment>
<feature type="region of interest" description="Disordered" evidence="4">
    <location>
        <begin position="388"/>
        <end position="412"/>
    </location>
</feature>
<dbReference type="GO" id="GO:0003723">
    <property type="term" value="F:RNA binding"/>
    <property type="evidence" value="ECO:0007669"/>
    <property type="project" value="InterPro"/>
</dbReference>
<reference evidence="5" key="2">
    <citation type="journal article" date="2023" name="IMA Fungus">
        <title>Comparative genomic study of the Penicillium genus elucidates a diverse pangenome and 15 lateral gene transfer events.</title>
        <authorList>
            <person name="Petersen C."/>
            <person name="Sorensen T."/>
            <person name="Nielsen M.R."/>
            <person name="Sondergaard T.E."/>
            <person name="Sorensen J.L."/>
            <person name="Fitzpatrick D.A."/>
            <person name="Frisvad J.C."/>
            <person name="Nielsen K.L."/>
        </authorList>
    </citation>
    <scope>NUCLEOTIDE SEQUENCE</scope>
    <source>
        <strain evidence="5">IBT 29677</strain>
    </source>
</reference>
<dbReference type="GO" id="GO:0005840">
    <property type="term" value="C:ribosome"/>
    <property type="evidence" value="ECO:0007669"/>
    <property type="project" value="UniProtKB-KW"/>
</dbReference>
<reference evidence="5" key="1">
    <citation type="submission" date="2022-12" db="EMBL/GenBank/DDBJ databases">
        <authorList>
            <person name="Petersen C."/>
        </authorList>
    </citation>
    <scope>NUCLEOTIDE SEQUENCE</scope>
    <source>
        <strain evidence="5">IBT 29677</strain>
    </source>
</reference>
<proteinExistence type="inferred from homology"/>
<dbReference type="GO" id="GO:1990904">
    <property type="term" value="C:ribonucleoprotein complex"/>
    <property type="evidence" value="ECO:0007669"/>
    <property type="project" value="UniProtKB-KW"/>
</dbReference>
<evidence type="ECO:0000256" key="4">
    <source>
        <dbReference type="SAM" id="MobiDB-lite"/>
    </source>
</evidence>
<evidence type="ECO:0000313" key="6">
    <source>
        <dbReference type="Proteomes" id="UP001147747"/>
    </source>
</evidence>
<sequence length="412" mass="46850">MVGVVSRAPRCGRNFPWGGIVNVDEQHQSSHCWATTTTMQKVIQRTATARKQAQKKLFRAQKKDDLANRKDNIRMRRDYNKAILDSIKLARTSRWEDYRKGDLAPKRDSGLEATTFGAVDAALLHPPTIPKNQRRKHILFAAGDRVCVIRGRDQGKINEITQVNEESETVTIKDINTVDLKVPDWAKASMGIKSDVLAQALPVPMDDVRHVIALETGAEGSSVTRDHIVKHAYAGAPYLERAEYSKIPRYTRYISGLDIEIPWPVEENPNYKDGEYDTLRFEVDQETWVPSLDNSPFPSSVLDELRNKYSRFRKRHDPEYVREKVLEEYRKEYLASQSLFTPAIERKEAEIAKSKAAKLAKMDADGNMLLDSETSNFIDRFMQTSISEQPKKLSKRAKAKAKAQAEAQSQTA</sequence>
<name>A0A9W9W8M3_9EURO</name>
<evidence type="ECO:0000313" key="5">
    <source>
        <dbReference type="EMBL" id="KAJ5408378.1"/>
    </source>
</evidence>
<protein>
    <recommendedName>
        <fullName evidence="7">KOW domain-containing protein</fullName>
    </recommendedName>
</protein>
<feature type="compositionally biased region" description="Low complexity" evidence="4">
    <location>
        <begin position="402"/>
        <end position="412"/>
    </location>
</feature>
<evidence type="ECO:0008006" key="7">
    <source>
        <dbReference type="Google" id="ProtNLM"/>
    </source>
</evidence>
<dbReference type="SUPFAM" id="SSF50104">
    <property type="entry name" value="Translation proteins SH3-like domain"/>
    <property type="match status" value="1"/>
</dbReference>
<evidence type="ECO:0000256" key="1">
    <source>
        <dbReference type="ARBA" id="ARBA00010618"/>
    </source>
</evidence>
<dbReference type="GeneID" id="81365878"/>
<accession>A0A9W9W8M3</accession>
<evidence type="ECO:0000256" key="3">
    <source>
        <dbReference type="ARBA" id="ARBA00023274"/>
    </source>
</evidence>
<dbReference type="Pfam" id="PF22682">
    <property type="entry name" value="Ribosomal_uL24m-like"/>
    <property type="match status" value="1"/>
</dbReference>
<dbReference type="InterPro" id="IPR008991">
    <property type="entry name" value="Translation_prot_SH3-like_sf"/>
</dbReference>
<comment type="similarity">
    <text evidence="1">Belongs to the universal ribosomal protein uL24 family.</text>
</comment>
<dbReference type="InterPro" id="IPR041988">
    <property type="entry name" value="Ribosomal_uL24_KOW"/>
</dbReference>
<dbReference type="OrthoDB" id="359154at2759"/>
<dbReference type="CDD" id="cd06089">
    <property type="entry name" value="KOW_RPL26"/>
    <property type="match status" value="1"/>
</dbReference>
<gene>
    <name evidence="5" type="ORF">N7509_002261</name>
</gene>
<dbReference type="PANTHER" id="PTHR12903">
    <property type="entry name" value="MITOCHONDRIAL RIBOSOMAL PROTEIN L24"/>
    <property type="match status" value="1"/>
</dbReference>
<dbReference type="RefSeq" id="XP_056492693.1">
    <property type="nucleotide sequence ID" value="XM_056626898.1"/>
</dbReference>
<keyword evidence="2" id="KW-0689">Ribosomal protein</keyword>
<keyword evidence="6" id="KW-1185">Reference proteome</keyword>
<evidence type="ECO:0000256" key="2">
    <source>
        <dbReference type="ARBA" id="ARBA00022980"/>
    </source>
</evidence>
<dbReference type="Gene3D" id="2.30.30.30">
    <property type="match status" value="1"/>
</dbReference>
<dbReference type="Proteomes" id="UP001147747">
    <property type="component" value="Unassembled WGS sequence"/>
</dbReference>